<gene>
    <name evidence="8" type="ORF">URODEC1_LOCUS87589</name>
</gene>
<organism evidence="8 9">
    <name type="scientific">Urochloa decumbens</name>
    <dbReference type="NCBI Taxonomy" id="240449"/>
    <lineage>
        <taxon>Eukaryota</taxon>
        <taxon>Viridiplantae</taxon>
        <taxon>Streptophyta</taxon>
        <taxon>Embryophyta</taxon>
        <taxon>Tracheophyta</taxon>
        <taxon>Spermatophyta</taxon>
        <taxon>Magnoliopsida</taxon>
        <taxon>Liliopsida</taxon>
        <taxon>Poales</taxon>
        <taxon>Poaceae</taxon>
        <taxon>PACMAD clade</taxon>
        <taxon>Panicoideae</taxon>
        <taxon>Panicodae</taxon>
        <taxon>Paniceae</taxon>
        <taxon>Melinidinae</taxon>
        <taxon>Urochloa</taxon>
    </lineage>
</organism>
<dbReference type="EMBL" id="OZ075144">
    <property type="protein sequence ID" value="CAL5043228.1"/>
    <property type="molecule type" value="Genomic_DNA"/>
</dbReference>
<evidence type="ECO:0000256" key="1">
    <source>
        <dbReference type="ARBA" id="ARBA00005889"/>
    </source>
</evidence>
<dbReference type="InterPro" id="IPR007527">
    <property type="entry name" value="Znf_SWIM"/>
</dbReference>
<comment type="function">
    <text evidence="6">Putative transcription activator involved in regulating light control of development.</text>
</comment>
<dbReference type="Pfam" id="PF04434">
    <property type="entry name" value="SWIM"/>
    <property type="match status" value="1"/>
</dbReference>
<accession>A0ABC9DR74</accession>
<dbReference type="PROSITE" id="PS50966">
    <property type="entry name" value="ZF_SWIM"/>
    <property type="match status" value="1"/>
</dbReference>
<feature type="domain" description="SWIM-type" evidence="7">
    <location>
        <begin position="503"/>
        <end position="541"/>
    </location>
</feature>
<dbReference type="AlphaFoldDB" id="A0ABC9DR74"/>
<dbReference type="Pfam" id="PF03101">
    <property type="entry name" value="FAR1"/>
    <property type="match status" value="1"/>
</dbReference>
<keyword evidence="4 6" id="KW-0862">Zinc</keyword>
<sequence length="737" mass="81469">MEGAQPGAIAMSNGGRHRLVAVAGPCSRIPVSPVSAIDRALRGADARLPGASIFTPRSGTVFDSAAEGYQFYNLYSWDIGFGIRFGRSRTNSQQYRTRQDIICACSGAGVDRHLASQRTGCMAMVRLLRTEDHGWYVSRFVEEHNHPLSECVGQRRQWNSHNRIDPIAKEFIRNLRTNNIPLSRLYGVLGTSLGGGHHAQFTRSSLRGVCARLSQESIVDDIGKTLSLLRGMQAQDTNLAVCIDSDHEGRVQSILWCTGKNRADYALFGDAITFDTTYRTNLYDMPFGLFVGVNQHFQSIVFGGVLLRKETTTSFEWAFSTFVAIMHGKAPLTMLTDQCAAMEGAIREVLPDTRHRWCRWHVLRKAKEKIGGVYSKYSGFKKEFHDVVTNVLDPGDFENAWAELRVKYKLTNNSYLDRIFDRRNIRYQAMLTAMAAEEAKEDHVTKQWSAAGVYTRVMFDKLSLELYASGSFIVQDAGTDGMFVVRRAVNNAGESVDATNDVSEVKYIMNSTTEKLECSCGLFEHMGMPCRHMLKVLVHQSATEIPAGNIHRRWTVAARSVGTNHAAIGGGLGLCADDVAGRKNLLYLAAMDLMHQGAISVQGFEASMQALSSAKHSLRVMSEDAYHVQDPIGAMSAPAEERQSNVLHSEVQELPILAPIKVKSRGRPASVRLKARADYYGNKRVKTRGIAECYVEDEASGPPKIADVAKSMGCGKRQAKCGKCGVTGHNRQTCGRV</sequence>
<dbReference type="InterPro" id="IPR006564">
    <property type="entry name" value="Znf_PMZ"/>
</dbReference>
<dbReference type="GO" id="GO:0005634">
    <property type="term" value="C:nucleus"/>
    <property type="evidence" value="ECO:0007669"/>
    <property type="project" value="UniProtKB-SubCell"/>
</dbReference>
<dbReference type="GO" id="GO:0008270">
    <property type="term" value="F:zinc ion binding"/>
    <property type="evidence" value="ECO:0007669"/>
    <property type="project" value="UniProtKB-UniRule"/>
</dbReference>
<evidence type="ECO:0000259" key="7">
    <source>
        <dbReference type="PROSITE" id="PS50966"/>
    </source>
</evidence>
<keyword evidence="3 5" id="KW-0863">Zinc-finger</keyword>
<name>A0ABC9DR74_9POAL</name>
<dbReference type="InterPro" id="IPR031052">
    <property type="entry name" value="FHY3/FAR1"/>
</dbReference>
<dbReference type="Pfam" id="PF10551">
    <property type="entry name" value="MULE"/>
    <property type="match status" value="1"/>
</dbReference>
<protein>
    <recommendedName>
        <fullName evidence="6">Protein FAR1-RELATED SEQUENCE</fullName>
    </recommendedName>
</protein>
<evidence type="ECO:0000256" key="2">
    <source>
        <dbReference type="ARBA" id="ARBA00022723"/>
    </source>
</evidence>
<keyword evidence="2 6" id="KW-0479">Metal-binding</keyword>
<dbReference type="PANTHER" id="PTHR31669">
    <property type="entry name" value="PROTEIN FAR1-RELATED SEQUENCE 10-RELATED"/>
    <property type="match status" value="1"/>
</dbReference>
<keyword evidence="6" id="KW-0539">Nucleus</keyword>
<evidence type="ECO:0000313" key="8">
    <source>
        <dbReference type="EMBL" id="CAL5043228.1"/>
    </source>
</evidence>
<evidence type="ECO:0000256" key="3">
    <source>
        <dbReference type="ARBA" id="ARBA00022771"/>
    </source>
</evidence>
<keyword evidence="9" id="KW-1185">Reference proteome</keyword>
<dbReference type="InterPro" id="IPR018289">
    <property type="entry name" value="MULE_transposase_dom"/>
</dbReference>
<evidence type="ECO:0000256" key="4">
    <source>
        <dbReference type="ARBA" id="ARBA00022833"/>
    </source>
</evidence>
<dbReference type="Proteomes" id="UP001497457">
    <property type="component" value="Chromosome 34rd"/>
</dbReference>
<dbReference type="GO" id="GO:0006355">
    <property type="term" value="P:regulation of DNA-templated transcription"/>
    <property type="evidence" value="ECO:0007669"/>
    <property type="project" value="UniProtKB-UniRule"/>
</dbReference>
<evidence type="ECO:0000256" key="5">
    <source>
        <dbReference type="PROSITE-ProRule" id="PRU00325"/>
    </source>
</evidence>
<proteinExistence type="inferred from homology"/>
<evidence type="ECO:0000256" key="6">
    <source>
        <dbReference type="RuleBase" id="RU367018"/>
    </source>
</evidence>
<dbReference type="InterPro" id="IPR004330">
    <property type="entry name" value="FAR1_DNA_bnd_dom"/>
</dbReference>
<evidence type="ECO:0000313" key="9">
    <source>
        <dbReference type="Proteomes" id="UP001497457"/>
    </source>
</evidence>
<dbReference type="PANTHER" id="PTHR31669:SF168">
    <property type="entry name" value="PROTEIN FAR1-RELATED SEQUENCE"/>
    <property type="match status" value="1"/>
</dbReference>
<dbReference type="SMART" id="SM00575">
    <property type="entry name" value="ZnF_PMZ"/>
    <property type="match status" value="1"/>
</dbReference>
<comment type="subcellular location">
    <subcellularLocation>
        <location evidence="6">Nucleus</location>
    </subcellularLocation>
</comment>
<reference evidence="8" key="1">
    <citation type="submission" date="2024-10" db="EMBL/GenBank/DDBJ databases">
        <authorList>
            <person name="Ryan C."/>
        </authorList>
    </citation>
    <scope>NUCLEOTIDE SEQUENCE [LARGE SCALE GENOMIC DNA]</scope>
</reference>
<comment type="similarity">
    <text evidence="1 6">Belongs to the FHY3/FAR1 family.</text>
</comment>